<evidence type="ECO:0000256" key="1">
    <source>
        <dbReference type="ARBA" id="ARBA00004651"/>
    </source>
</evidence>
<feature type="transmembrane region" description="Helical" evidence="7">
    <location>
        <begin position="258"/>
        <end position="283"/>
    </location>
</feature>
<evidence type="ECO:0000256" key="7">
    <source>
        <dbReference type="RuleBase" id="RU363032"/>
    </source>
</evidence>
<keyword evidence="6 7" id="KW-0472">Membrane</keyword>
<evidence type="ECO:0000313" key="10">
    <source>
        <dbReference type="Proteomes" id="UP001501591"/>
    </source>
</evidence>
<dbReference type="Gene3D" id="1.10.3720.10">
    <property type="entry name" value="MetI-like"/>
    <property type="match status" value="1"/>
</dbReference>
<dbReference type="Proteomes" id="UP001501591">
    <property type="component" value="Unassembled WGS sequence"/>
</dbReference>
<feature type="domain" description="ABC transmembrane type-1" evidence="8">
    <location>
        <begin position="83"/>
        <end position="279"/>
    </location>
</feature>
<gene>
    <name evidence="9" type="ORF">GCM10022383_08390</name>
</gene>
<dbReference type="EMBL" id="BAABCP010000001">
    <property type="protein sequence ID" value="GAA3932156.1"/>
    <property type="molecule type" value="Genomic_DNA"/>
</dbReference>
<evidence type="ECO:0000256" key="2">
    <source>
        <dbReference type="ARBA" id="ARBA00022448"/>
    </source>
</evidence>
<proteinExistence type="inferred from homology"/>
<dbReference type="SUPFAM" id="SSF161098">
    <property type="entry name" value="MetI-like"/>
    <property type="match status" value="1"/>
</dbReference>
<dbReference type="PROSITE" id="PS50928">
    <property type="entry name" value="ABC_TM1"/>
    <property type="match status" value="1"/>
</dbReference>
<dbReference type="InterPro" id="IPR000515">
    <property type="entry name" value="MetI-like"/>
</dbReference>
<feature type="transmembrane region" description="Helical" evidence="7">
    <location>
        <begin position="216"/>
        <end position="237"/>
    </location>
</feature>
<name>A0ABP7MXH9_9MICO</name>
<feature type="transmembrane region" description="Helical" evidence="7">
    <location>
        <begin position="87"/>
        <end position="110"/>
    </location>
</feature>
<reference evidence="10" key="1">
    <citation type="journal article" date="2019" name="Int. J. Syst. Evol. Microbiol.">
        <title>The Global Catalogue of Microorganisms (GCM) 10K type strain sequencing project: providing services to taxonomists for standard genome sequencing and annotation.</title>
        <authorList>
            <consortium name="The Broad Institute Genomics Platform"/>
            <consortium name="The Broad Institute Genome Sequencing Center for Infectious Disease"/>
            <person name="Wu L."/>
            <person name="Ma J."/>
        </authorList>
    </citation>
    <scope>NUCLEOTIDE SEQUENCE [LARGE SCALE GENOMIC DNA]</scope>
    <source>
        <strain evidence="10">JCM 17024</strain>
    </source>
</reference>
<evidence type="ECO:0000256" key="4">
    <source>
        <dbReference type="ARBA" id="ARBA00022692"/>
    </source>
</evidence>
<evidence type="ECO:0000256" key="6">
    <source>
        <dbReference type="ARBA" id="ARBA00023136"/>
    </source>
</evidence>
<comment type="similarity">
    <text evidence="7">Belongs to the binding-protein-dependent transport system permease family.</text>
</comment>
<feature type="transmembrane region" description="Helical" evidence="7">
    <location>
        <begin position="21"/>
        <end position="45"/>
    </location>
</feature>
<evidence type="ECO:0000259" key="8">
    <source>
        <dbReference type="PROSITE" id="PS50928"/>
    </source>
</evidence>
<dbReference type="InterPro" id="IPR035906">
    <property type="entry name" value="MetI-like_sf"/>
</dbReference>
<dbReference type="PANTHER" id="PTHR43386">
    <property type="entry name" value="OLIGOPEPTIDE TRANSPORT SYSTEM PERMEASE PROTEIN APPC"/>
    <property type="match status" value="1"/>
</dbReference>
<dbReference type="PANTHER" id="PTHR43386:SF1">
    <property type="entry name" value="D,D-DIPEPTIDE TRANSPORT SYSTEM PERMEASE PROTEIN DDPC-RELATED"/>
    <property type="match status" value="1"/>
</dbReference>
<keyword evidence="2 7" id="KW-0813">Transport</keyword>
<evidence type="ECO:0000313" key="9">
    <source>
        <dbReference type="EMBL" id="GAA3932156.1"/>
    </source>
</evidence>
<comment type="caution">
    <text evidence="9">The sequence shown here is derived from an EMBL/GenBank/DDBJ whole genome shotgun (WGS) entry which is preliminary data.</text>
</comment>
<keyword evidence="3" id="KW-1003">Cell membrane</keyword>
<keyword evidence="10" id="KW-1185">Reference proteome</keyword>
<dbReference type="InterPro" id="IPR050366">
    <property type="entry name" value="BP-dependent_transpt_permease"/>
</dbReference>
<organism evidence="9 10">
    <name type="scientific">Microbacterium soli</name>
    <dbReference type="NCBI Taxonomy" id="446075"/>
    <lineage>
        <taxon>Bacteria</taxon>
        <taxon>Bacillati</taxon>
        <taxon>Actinomycetota</taxon>
        <taxon>Actinomycetes</taxon>
        <taxon>Micrococcales</taxon>
        <taxon>Microbacteriaceae</taxon>
        <taxon>Microbacterium</taxon>
    </lineage>
</organism>
<evidence type="ECO:0000256" key="3">
    <source>
        <dbReference type="ARBA" id="ARBA00022475"/>
    </source>
</evidence>
<accession>A0ABP7MXH9</accession>
<protein>
    <submittedName>
        <fullName evidence="9">ABC transporter permease</fullName>
    </submittedName>
</protein>
<dbReference type="Pfam" id="PF00528">
    <property type="entry name" value="BPD_transp_1"/>
    <property type="match status" value="1"/>
</dbReference>
<keyword evidence="5 7" id="KW-1133">Transmembrane helix</keyword>
<keyword evidence="4 7" id="KW-0812">Transmembrane</keyword>
<dbReference type="CDD" id="cd06261">
    <property type="entry name" value="TM_PBP2"/>
    <property type="match status" value="1"/>
</dbReference>
<evidence type="ECO:0000256" key="5">
    <source>
        <dbReference type="ARBA" id="ARBA00022989"/>
    </source>
</evidence>
<feature type="transmembrane region" description="Helical" evidence="7">
    <location>
        <begin position="131"/>
        <end position="164"/>
    </location>
</feature>
<comment type="subcellular location">
    <subcellularLocation>
        <location evidence="1 7">Cell membrane</location>
        <topology evidence="1 7">Multi-pass membrane protein</topology>
    </subcellularLocation>
</comment>
<sequence length="288" mass="30359">MMSNVSRQAARTRPSRVTSRTIADWLPVLPVVVLVIAALIGPLLVPFDPVRVVGPPTTSPSPIHWFGTDSSGMDVFSRCVAALRVDFAIALVVTVLATLAGVLIGLVAGMCEPRPGIIGITGRGLSRMLDLADAVPMVIVAMVVVAFVGASPATLIIALSIILAPNPARMTRVEVLRVRHEAYLDAARIGGMSEFRLSIRHVLPNAALPAVENMSVVFGTSIVITAALGFLGVGLAPPTPEWGSMIARGTSDMISGRWWPALFPAVFLAMAVASVAYTGGLLVERLRR</sequence>